<dbReference type="FunFam" id="2.60.40.10:FF:000437">
    <property type="entry name" value="Beat-IIIc, isoform A"/>
    <property type="match status" value="1"/>
</dbReference>
<dbReference type="EMBL" id="LNIX01000002">
    <property type="protein sequence ID" value="OXA60444.1"/>
    <property type="molecule type" value="Genomic_DNA"/>
</dbReference>
<protein>
    <submittedName>
        <fullName evidence="4">Carcinoembryonic antigen-related cell adhesion molecule 6</fullName>
    </submittedName>
</protein>
<keyword evidence="5" id="KW-1185">Reference proteome</keyword>
<dbReference type="PANTHER" id="PTHR21261">
    <property type="entry name" value="BEAT PROTEIN"/>
    <property type="match status" value="1"/>
</dbReference>
<feature type="domain" description="Ig-like" evidence="3">
    <location>
        <begin position="89"/>
        <end position="177"/>
    </location>
</feature>
<keyword evidence="1" id="KW-1015">Disulfide bond</keyword>
<evidence type="ECO:0000256" key="1">
    <source>
        <dbReference type="ARBA" id="ARBA00023157"/>
    </source>
</evidence>
<dbReference type="InterPro" id="IPR007110">
    <property type="entry name" value="Ig-like_dom"/>
</dbReference>
<dbReference type="InterPro" id="IPR013783">
    <property type="entry name" value="Ig-like_fold"/>
</dbReference>
<dbReference type="PANTHER" id="PTHR21261:SF14">
    <property type="entry name" value="BEATEN PATH IV, ISOFORM B"/>
    <property type="match status" value="1"/>
</dbReference>
<dbReference type="PROSITE" id="PS50835">
    <property type="entry name" value="IG_LIKE"/>
    <property type="match status" value="2"/>
</dbReference>
<dbReference type="Pfam" id="PF08205">
    <property type="entry name" value="C2-set_2"/>
    <property type="match status" value="1"/>
</dbReference>
<evidence type="ECO:0000256" key="2">
    <source>
        <dbReference type="SAM" id="MobiDB-lite"/>
    </source>
</evidence>
<dbReference type="OMA" id="ICICTTY"/>
<comment type="caution">
    <text evidence="4">The sequence shown here is derived from an EMBL/GenBank/DDBJ whole genome shotgun (WGS) entry which is preliminary data.</text>
</comment>
<dbReference type="InterPro" id="IPR013162">
    <property type="entry name" value="CD80_C2-set"/>
</dbReference>
<dbReference type="STRING" id="158441.A0A226ETQ4"/>
<reference evidence="4 5" key="1">
    <citation type="submission" date="2015-12" db="EMBL/GenBank/DDBJ databases">
        <title>The genome of Folsomia candida.</title>
        <authorList>
            <person name="Faddeeva A."/>
            <person name="Derks M.F."/>
            <person name="Anvar Y."/>
            <person name="Smit S."/>
            <person name="Van Straalen N."/>
            <person name="Roelofs D."/>
        </authorList>
    </citation>
    <scope>NUCLEOTIDE SEQUENCE [LARGE SCALE GENOMIC DNA]</scope>
    <source>
        <strain evidence="4 5">VU population</strain>
        <tissue evidence="4">Whole body</tissue>
    </source>
</reference>
<organism evidence="4 5">
    <name type="scientific">Folsomia candida</name>
    <name type="common">Springtail</name>
    <dbReference type="NCBI Taxonomy" id="158441"/>
    <lineage>
        <taxon>Eukaryota</taxon>
        <taxon>Metazoa</taxon>
        <taxon>Ecdysozoa</taxon>
        <taxon>Arthropoda</taxon>
        <taxon>Hexapoda</taxon>
        <taxon>Collembola</taxon>
        <taxon>Entomobryomorpha</taxon>
        <taxon>Isotomoidea</taxon>
        <taxon>Isotomidae</taxon>
        <taxon>Proisotominae</taxon>
        <taxon>Folsomia</taxon>
    </lineage>
</organism>
<dbReference type="Gene3D" id="2.60.40.10">
    <property type="entry name" value="Immunoglobulins"/>
    <property type="match status" value="2"/>
</dbReference>
<name>A0A226ETQ4_FOLCA</name>
<evidence type="ECO:0000313" key="4">
    <source>
        <dbReference type="EMBL" id="OXA60444.1"/>
    </source>
</evidence>
<feature type="region of interest" description="Disordered" evidence="2">
    <location>
        <begin position="25"/>
        <end position="44"/>
    </location>
</feature>
<evidence type="ECO:0000313" key="5">
    <source>
        <dbReference type="Proteomes" id="UP000198287"/>
    </source>
</evidence>
<proteinExistence type="predicted"/>
<dbReference type="Proteomes" id="UP000198287">
    <property type="component" value="Unassembled WGS sequence"/>
</dbReference>
<dbReference type="InterPro" id="IPR036179">
    <property type="entry name" value="Ig-like_dom_sf"/>
</dbReference>
<evidence type="ECO:0000259" key="3">
    <source>
        <dbReference type="PROSITE" id="PS50835"/>
    </source>
</evidence>
<accession>A0A226ETQ4</accession>
<feature type="domain" description="Ig-like" evidence="3">
    <location>
        <begin position="192"/>
        <end position="282"/>
    </location>
</feature>
<dbReference type="AlphaFoldDB" id="A0A226ETQ4"/>
<sequence length="352" mass="39348">MQGEVRVCNSHSQSGFCWTFGTRQKKGDQAPANTNGKKEGKGKLREKSAQFLLDFGLTSTHYNTTTSLTRGEASSIKLFRVMVPPFKMKNENATLECPFELGTDRLYAIKWYKDNEEFFRYVPRYRPPIHTHHLAGVSVSMEGSDQKFVTLRHLDLRSTGTYRCEVSAEGPSFASVSGEGKMTVIHLPEHGPQITGKIQEEYENGDNLVLNCSSAKSFPPARLSWFINDQMVEKGVEQLKPKRANVPLTQLGMQSTMSTLNVSLEPSHFSEDGEAKVRCLATISTLFWQDGDERIVGSSRKLPDLRSINLSPVFQDDREASLLVRGGVSKLTICPLLQLLTIICICTTYLLS</sequence>
<gene>
    <name evidence="4" type="ORF">Fcan01_05221</name>
</gene>
<dbReference type="SUPFAM" id="SSF48726">
    <property type="entry name" value="Immunoglobulin"/>
    <property type="match status" value="2"/>
</dbReference>
<dbReference type="OrthoDB" id="6415662at2759"/>